<reference evidence="3" key="2">
    <citation type="submission" date="2023-05" db="EMBL/GenBank/DDBJ databases">
        <authorList>
            <consortium name="Lawrence Berkeley National Laboratory"/>
            <person name="Steindorff A."/>
            <person name="Hensen N."/>
            <person name="Bonometti L."/>
            <person name="Westerberg I."/>
            <person name="Brannstrom I.O."/>
            <person name="Guillou S."/>
            <person name="Cros-Aarteil S."/>
            <person name="Calhoun S."/>
            <person name="Haridas S."/>
            <person name="Kuo A."/>
            <person name="Mondo S."/>
            <person name="Pangilinan J."/>
            <person name="Riley R."/>
            <person name="Labutti K."/>
            <person name="Andreopoulos B."/>
            <person name="Lipzen A."/>
            <person name="Chen C."/>
            <person name="Yanf M."/>
            <person name="Daum C."/>
            <person name="Ng V."/>
            <person name="Clum A."/>
            <person name="Ohm R."/>
            <person name="Martin F."/>
            <person name="Silar P."/>
            <person name="Natvig D."/>
            <person name="Lalanne C."/>
            <person name="Gautier V."/>
            <person name="Ament-Velasquez S.L."/>
            <person name="Kruys A."/>
            <person name="Hutchinson M.I."/>
            <person name="Powell A.J."/>
            <person name="Barry K."/>
            <person name="Miller A.N."/>
            <person name="Grigoriev I.V."/>
            <person name="Debuchy R."/>
            <person name="Gladieux P."/>
            <person name="Thoren M.H."/>
            <person name="Johannesson H."/>
        </authorList>
    </citation>
    <scope>NUCLEOTIDE SEQUENCE</scope>
    <source>
        <strain evidence="3">CBS 103.79</strain>
    </source>
</reference>
<proteinExistence type="predicted"/>
<evidence type="ECO:0008006" key="5">
    <source>
        <dbReference type="Google" id="ProtNLM"/>
    </source>
</evidence>
<comment type="caution">
    <text evidence="3">The sequence shown here is derived from an EMBL/GenBank/DDBJ whole genome shotgun (WGS) entry which is preliminary data.</text>
</comment>
<feature type="coiled-coil region" evidence="1">
    <location>
        <begin position="189"/>
        <end position="216"/>
    </location>
</feature>
<protein>
    <recommendedName>
        <fullName evidence="5">BTB domain-containing protein</fullName>
    </recommendedName>
</protein>
<organism evidence="3 4">
    <name type="scientific">Staphylotrichum tortipilum</name>
    <dbReference type="NCBI Taxonomy" id="2831512"/>
    <lineage>
        <taxon>Eukaryota</taxon>
        <taxon>Fungi</taxon>
        <taxon>Dikarya</taxon>
        <taxon>Ascomycota</taxon>
        <taxon>Pezizomycotina</taxon>
        <taxon>Sordariomycetes</taxon>
        <taxon>Sordariomycetidae</taxon>
        <taxon>Sordariales</taxon>
        <taxon>Chaetomiaceae</taxon>
        <taxon>Staphylotrichum</taxon>
    </lineage>
</organism>
<dbReference type="Gene3D" id="3.30.710.10">
    <property type="entry name" value="Potassium Channel Kv1.1, Chain A"/>
    <property type="match status" value="1"/>
</dbReference>
<keyword evidence="4" id="KW-1185">Reference proteome</keyword>
<feature type="non-terminal residue" evidence="3">
    <location>
        <position position="1"/>
    </location>
</feature>
<accession>A0AAN6MEA6</accession>
<evidence type="ECO:0000256" key="1">
    <source>
        <dbReference type="SAM" id="Coils"/>
    </source>
</evidence>
<reference evidence="3" key="1">
    <citation type="journal article" date="2023" name="Mol. Phylogenet. Evol.">
        <title>Genome-scale phylogeny and comparative genomics of the fungal order Sordariales.</title>
        <authorList>
            <person name="Hensen N."/>
            <person name="Bonometti L."/>
            <person name="Westerberg I."/>
            <person name="Brannstrom I.O."/>
            <person name="Guillou S."/>
            <person name="Cros-Aarteil S."/>
            <person name="Calhoun S."/>
            <person name="Haridas S."/>
            <person name="Kuo A."/>
            <person name="Mondo S."/>
            <person name="Pangilinan J."/>
            <person name="Riley R."/>
            <person name="LaButti K."/>
            <person name="Andreopoulos B."/>
            <person name="Lipzen A."/>
            <person name="Chen C."/>
            <person name="Yan M."/>
            <person name="Daum C."/>
            <person name="Ng V."/>
            <person name="Clum A."/>
            <person name="Steindorff A."/>
            <person name="Ohm R.A."/>
            <person name="Martin F."/>
            <person name="Silar P."/>
            <person name="Natvig D.O."/>
            <person name="Lalanne C."/>
            <person name="Gautier V."/>
            <person name="Ament-Velasquez S.L."/>
            <person name="Kruys A."/>
            <person name="Hutchinson M.I."/>
            <person name="Powell A.J."/>
            <person name="Barry K."/>
            <person name="Miller A.N."/>
            <person name="Grigoriev I.V."/>
            <person name="Debuchy R."/>
            <person name="Gladieux P."/>
            <person name="Hiltunen Thoren M."/>
            <person name="Johannesson H."/>
        </authorList>
    </citation>
    <scope>NUCLEOTIDE SEQUENCE</scope>
    <source>
        <strain evidence="3">CBS 103.79</strain>
    </source>
</reference>
<dbReference type="EMBL" id="MU855818">
    <property type="protein sequence ID" value="KAK3899205.1"/>
    <property type="molecule type" value="Genomic_DNA"/>
</dbReference>
<feature type="region of interest" description="Disordered" evidence="2">
    <location>
        <begin position="32"/>
        <end position="69"/>
    </location>
</feature>
<evidence type="ECO:0000313" key="4">
    <source>
        <dbReference type="Proteomes" id="UP001303889"/>
    </source>
</evidence>
<evidence type="ECO:0000313" key="3">
    <source>
        <dbReference type="EMBL" id="KAK3899205.1"/>
    </source>
</evidence>
<dbReference type="Proteomes" id="UP001303889">
    <property type="component" value="Unassembled WGS sequence"/>
</dbReference>
<sequence length="255" mass="28074">QSHTSCIEMGNFQLSTVKKLVQFIYTGDYDVPEDNQTAEAPQTHPHPTGDEGSGTQGHPLDMPPASPMSESSAASVLLEHIWVHSIGDYYQVDKLVSLANSKVKQLLQSHGKDEILAASLPTAIEEAIELMGNKELLEILAEAATVNISTLLDTVEFKSLSVMTDFSISMLQCCVQKNQALATELEKTKRQLCAVEDCLKAQNEQLRRERQSLQVLMGTSSCRNINCSAGFMCYIDPGECILRCATCRCKHYSVD</sequence>
<keyword evidence="1" id="KW-0175">Coiled coil</keyword>
<dbReference type="InterPro" id="IPR011333">
    <property type="entry name" value="SKP1/BTB/POZ_sf"/>
</dbReference>
<dbReference type="AlphaFoldDB" id="A0AAN6MEA6"/>
<gene>
    <name evidence="3" type="ORF">C8A05DRAFT_18324</name>
</gene>
<name>A0AAN6MEA6_9PEZI</name>
<evidence type="ECO:0000256" key="2">
    <source>
        <dbReference type="SAM" id="MobiDB-lite"/>
    </source>
</evidence>